<keyword evidence="2" id="KW-1185">Reference proteome</keyword>
<name>A0A8S4QJN7_9NEOP</name>
<feature type="non-terminal residue" evidence="1">
    <location>
        <position position="102"/>
    </location>
</feature>
<evidence type="ECO:0000313" key="1">
    <source>
        <dbReference type="EMBL" id="CAH2215525.1"/>
    </source>
</evidence>
<reference evidence="1" key="1">
    <citation type="submission" date="2022-03" db="EMBL/GenBank/DDBJ databases">
        <authorList>
            <person name="Lindestad O."/>
        </authorList>
    </citation>
    <scope>NUCLEOTIDE SEQUENCE</scope>
</reference>
<comment type="caution">
    <text evidence="1">The sequence shown here is derived from an EMBL/GenBank/DDBJ whole genome shotgun (WGS) entry which is preliminary data.</text>
</comment>
<dbReference type="AlphaFoldDB" id="A0A8S4QJN7"/>
<dbReference type="OrthoDB" id="75419at2759"/>
<protein>
    <submittedName>
        <fullName evidence="1">Jg19601 protein</fullName>
    </submittedName>
</protein>
<dbReference type="EMBL" id="CAKXAJ010011883">
    <property type="protein sequence ID" value="CAH2215525.1"/>
    <property type="molecule type" value="Genomic_DNA"/>
</dbReference>
<organism evidence="1 2">
    <name type="scientific">Pararge aegeria aegeria</name>
    <dbReference type="NCBI Taxonomy" id="348720"/>
    <lineage>
        <taxon>Eukaryota</taxon>
        <taxon>Metazoa</taxon>
        <taxon>Ecdysozoa</taxon>
        <taxon>Arthropoda</taxon>
        <taxon>Hexapoda</taxon>
        <taxon>Insecta</taxon>
        <taxon>Pterygota</taxon>
        <taxon>Neoptera</taxon>
        <taxon>Endopterygota</taxon>
        <taxon>Lepidoptera</taxon>
        <taxon>Glossata</taxon>
        <taxon>Ditrysia</taxon>
        <taxon>Papilionoidea</taxon>
        <taxon>Nymphalidae</taxon>
        <taxon>Satyrinae</taxon>
        <taxon>Satyrini</taxon>
        <taxon>Parargina</taxon>
        <taxon>Pararge</taxon>
    </lineage>
</organism>
<accession>A0A8S4QJN7</accession>
<sequence>WAARCAALVPPLLLSLDYEPHTGVSLESQLLIGSWVCAWLRAKGESPEWAWQLLHALRVHRTHWGLPLDAAPLDAAPLEEPADLLSTAYALLAGDWGHCLPL</sequence>
<proteinExistence type="predicted"/>
<feature type="non-terminal residue" evidence="1">
    <location>
        <position position="1"/>
    </location>
</feature>
<dbReference type="Proteomes" id="UP000838756">
    <property type="component" value="Unassembled WGS sequence"/>
</dbReference>
<gene>
    <name evidence="1" type="primary">jg19601</name>
    <name evidence="1" type="ORF">PAEG_LOCUS3659</name>
</gene>
<evidence type="ECO:0000313" key="2">
    <source>
        <dbReference type="Proteomes" id="UP000838756"/>
    </source>
</evidence>